<evidence type="ECO:0000256" key="1">
    <source>
        <dbReference type="SAM" id="Phobius"/>
    </source>
</evidence>
<dbReference type="RefSeq" id="WP_085180107.1">
    <property type="nucleotide sequence ID" value="NZ_CSTD01000007.1"/>
</dbReference>
<dbReference type="PANTHER" id="PTHR37330">
    <property type="entry name" value="CONSERVED TRANSMEMBRANE PROTEIN-RELATED"/>
    <property type="match status" value="1"/>
</dbReference>
<keyword evidence="1" id="KW-0472">Membrane</keyword>
<dbReference type="OrthoDB" id="8438075at2"/>
<gene>
    <name evidence="2" type="ORF">BN971_04689</name>
</gene>
<protein>
    <submittedName>
        <fullName evidence="2">Transmembrane protein</fullName>
    </submittedName>
</protein>
<dbReference type="InterPro" id="IPR027948">
    <property type="entry name" value="DUF4436"/>
</dbReference>
<organism evidence="2 3">
    <name type="scientific">Mycobacterium bohemicum DSM 44277</name>
    <dbReference type="NCBI Taxonomy" id="1236609"/>
    <lineage>
        <taxon>Bacteria</taxon>
        <taxon>Bacillati</taxon>
        <taxon>Actinomycetota</taxon>
        <taxon>Actinomycetes</taxon>
        <taxon>Mycobacteriales</taxon>
        <taxon>Mycobacteriaceae</taxon>
        <taxon>Mycobacterium</taxon>
    </lineage>
</organism>
<feature type="transmembrane region" description="Helical" evidence="1">
    <location>
        <begin position="225"/>
        <end position="241"/>
    </location>
</feature>
<keyword evidence="1" id="KW-1133">Transmembrane helix</keyword>
<reference evidence="2 3" key="1">
    <citation type="submission" date="2015-03" db="EMBL/GenBank/DDBJ databases">
        <authorList>
            <person name="Murphy D."/>
        </authorList>
    </citation>
    <scope>NUCLEOTIDE SEQUENCE [LARGE SCALE GENOMIC DNA]</scope>
    <source>
        <strain evidence="2 3">DSM 44277</strain>
    </source>
</reference>
<dbReference type="PANTHER" id="PTHR37330:SF1">
    <property type="entry name" value="CONSERVED TRANSMEMBRANE PROTEIN-RELATED"/>
    <property type="match status" value="1"/>
</dbReference>
<sequence>MRSAVRRFAMAGLVVLIVGVYVVLIGLYEDTVDGAPSGVLSDNAETAPESIATMTVEEVQSNYSAVVANLAVAPGPELLDPVTHRLKEDLVLRVRSAAQPSRREYSKGMLPGVFPVPLTISGHVERWPFDSYSSGPVEVQLFRNGDTTKAPELVPVKIIDHLSGFKVAASKVSGGAYRLRVRRAMSTALFGIVICGVLIAIAVVALFVAVQTLRNRRKFQPPMTTWYAAMLFAVVPLRNALPGAPPIGAWIDVTVVLWVIVALVTAMVLYICCWWRHLKPEVVATPPNPAPSPLSPQPA</sequence>
<dbReference type="AlphaFoldDB" id="A0A0U0WGQ2"/>
<feature type="transmembrane region" description="Helical" evidence="1">
    <location>
        <begin position="7"/>
        <end position="28"/>
    </location>
</feature>
<keyword evidence="1 2" id="KW-0812">Transmembrane</keyword>
<feature type="transmembrane region" description="Helical" evidence="1">
    <location>
        <begin position="247"/>
        <end position="271"/>
    </location>
</feature>
<feature type="transmembrane region" description="Helical" evidence="1">
    <location>
        <begin position="188"/>
        <end position="213"/>
    </location>
</feature>
<evidence type="ECO:0000313" key="2">
    <source>
        <dbReference type="EMBL" id="CPR13379.1"/>
    </source>
</evidence>
<dbReference type="EMBL" id="CSTD01000007">
    <property type="protein sequence ID" value="CPR13379.1"/>
    <property type="molecule type" value="Genomic_DNA"/>
</dbReference>
<name>A0A0U0WGQ2_MYCBE</name>
<dbReference type="Pfam" id="PF14494">
    <property type="entry name" value="DUF4436"/>
    <property type="match status" value="1"/>
</dbReference>
<dbReference type="Proteomes" id="UP000198875">
    <property type="component" value="Unassembled WGS sequence"/>
</dbReference>
<evidence type="ECO:0000313" key="3">
    <source>
        <dbReference type="Proteomes" id="UP000198875"/>
    </source>
</evidence>
<proteinExistence type="predicted"/>
<accession>A0A0U0WGQ2</accession>